<comment type="caution">
    <text evidence="1">The sequence shown here is derived from an EMBL/GenBank/DDBJ whole genome shotgun (WGS) entry which is preliminary data.</text>
</comment>
<dbReference type="Pfam" id="PF08734">
    <property type="entry name" value="GYD"/>
    <property type="match status" value="1"/>
</dbReference>
<keyword evidence="2" id="KW-1185">Reference proteome</keyword>
<organism evidence="1 2">
    <name type="scientific">Acidocella aromatica</name>
    <dbReference type="NCBI Taxonomy" id="1303579"/>
    <lineage>
        <taxon>Bacteria</taxon>
        <taxon>Pseudomonadati</taxon>
        <taxon>Pseudomonadota</taxon>
        <taxon>Alphaproteobacteria</taxon>
        <taxon>Acetobacterales</taxon>
        <taxon>Acidocellaceae</taxon>
        <taxon>Acidocella</taxon>
    </lineage>
</organism>
<gene>
    <name evidence="1" type="ORF">HNP71_000076</name>
</gene>
<evidence type="ECO:0000313" key="2">
    <source>
        <dbReference type="Proteomes" id="UP000553706"/>
    </source>
</evidence>
<name>A0A840VND6_9PROT</name>
<dbReference type="RefSeq" id="WP_183264872.1">
    <property type="nucleotide sequence ID" value="NZ_JACHFJ010000001.1"/>
</dbReference>
<dbReference type="AlphaFoldDB" id="A0A840VND6"/>
<dbReference type="Proteomes" id="UP000553706">
    <property type="component" value="Unassembled WGS sequence"/>
</dbReference>
<sequence>MPHYMFRWRYSGKAIHDICASPEDRSHLVKVMVEDFKGKLICFFYRLGEFHGLLIADFPNNETARACAMSAVTTKGFARFEVLPLMTAEETRETMQIAHDTQSAYYVYNSALRGGQPEEATGKDR</sequence>
<dbReference type="InterPro" id="IPR014845">
    <property type="entry name" value="GYD/TTHA1554"/>
</dbReference>
<dbReference type="EMBL" id="JACHFJ010000001">
    <property type="protein sequence ID" value="MBB5371852.1"/>
    <property type="molecule type" value="Genomic_DNA"/>
</dbReference>
<proteinExistence type="predicted"/>
<accession>A0A840VND6</accession>
<protein>
    <submittedName>
        <fullName evidence="1">Uncharacterized protein with GYD domain</fullName>
    </submittedName>
</protein>
<evidence type="ECO:0000313" key="1">
    <source>
        <dbReference type="EMBL" id="MBB5371852.1"/>
    </source>
</evidence>
<reference evidence="1 2" key="1">
    <citation type="submission" date="2020-08" db="EMBL/GenBank/DDBJ databases">
        <title>Genomic Encyclopedia of Type Strains, Phase IV (KMG-IV): sequencing the most valuable type-strain genomes for metagenomic binning, comparative biology and taxonomic classification.</title>
        <authorList>
            <person name="Goeker M."/>
        </authorList>
    </citation>
    <scope>NUCLEOTIDE SEQUENCE [LARGE SCALE GENOMIC DNA]</scope>
    <source>
        <strain evidence="1 2">DSM 27026</strain>
    </source>
</reference>